<dbReference type="Proteomes" id="UP001160148">
    <property type="component" value="Unassembled WGS sequence"/>
</dbReference>
<evidence type="ECO:0000313" key="3">
    <source>
        <dbReference type="EMBL" id="CAI6361680.1"/>
    </source>
</evidence>
<keyword evidence="2" id="KW-0472">Membrane</keyword>
<dbReference type="AlphaFoldDB" id="A0AAV0X072"/>
<name>A0AAV0X072_9HEMI</name>
<gene>
    <name evidence="3" type="ORF">MEUPH1_LOCUS16833</name>
</gene>
<sequence length="451" mass="50622">MRCTLYIFLFVCSLVKYTLSIFGFLKSVLGIRYRKNNILTSTFLTEKQSDMSICSVCEQIEEEYECCKIQCCSKKSSESIESLDYNICCKSEKVSNASKTRKPYSYKKQHKAIDRLYSSNLQGRRKSNETNKTIHIKLACIIKRLNHLIETCPIRNDTSKNCSAKDRPTTSMSAVANPQNGIICASKSTCKIEQVKNECEKQPQENVIPAVYKTCTMPAFNDTFSLPETRSPNDCLTVVQHGVTIGYIMYSKIDPCEVKCSKSSCNIEPAKNDCEDTTQEPVIPVDTCCSASPVKCPSETKVLHNSTQSLTRIPVDIPCSRQNLITPVTDCSKEKSCSEWCSIDLCPEVEAEKQKEDCTVDGKDNKDGDNNCNDIKDDETNKNIGTKDPEKPKPPPVPVKTIKSIGKNIIKPKTSSKQNPGNFKDEIKPKVKPNSKHNKLTIKDKKNINKR</sequence>
<evidence type="ECO:0000313" key="4">
    <source>
        <dbReference type="Proteomes" id="UP001160148"/>
    </source>
</evidence>
<organism evidence="3 4">
    <name type="scientific">Macrosiphum euphorbiae</name>
    <name type="common">potato aphid</name>
    <dbReference type="NCBI Taxonomy" id="13131"/>
    <lineage>
        <taxon>Eukaryota</taxon>
        <taxon>Metazoa</taxon>
        <taxon>Ecdysozoa</taxon>
        <taxon>Arthropoda</taxon>
        <taxon>Hexapoda</taxon>
        <taxon>Insecta</taxon>
        <taxon>Pterygota</taxon>
        <taxon>Neoptera</taxon>
        <taxon>Paraneoptera</taxon>
        <taxon>Hemiptera</taxon>
        <taxon>Sternorrhyncha</taxon>
        <taxon>Aphidomorpha</taxon>
        <taxon>Aphidoidea</taxon>
        <taxon>Aphididae</taxon>
        <taxon>Macrosiphini</taxon>
        <taxon>Macrosiphum</taxon>
    </lineage>
</organism>
<comment type="caution">
    <text evidence="3">The sequence shown here is derived from an EMBL/GenBank/DDBJ whole genome shotgun (WGS) entry which is preliminary data.</text>
</comment>
<feature type="compositionally biased region" description="Basic and acidic residues" evidence="1">
    <location>
        <begin position="441"/>
        <end position="451"/>
    </location>
</feature>
<keyword evidence="2" id="KW-1133">Transmembrane helix</keyword>
<reference evidence="3 4" key="1">
    <citation type="submission" date="2023-01" db="EMBL/GenBank/DDBJ databases">
        <authorList>
            <person name="Whitehead M."/>
        </authorList>
    </citation>
    <scope>NUCLEOTIDE SEQUENCE [LARGE SCALE GENOMIC DNA]</scope>
</reference>
<evidence type="ECO:0000256" key="2">
    <source>
        <dbReference type="SAM" id="Phobius"/>
    </source>
</evidence>
<feature type="compositionally biased region" description="Basic and acidic residues" evidence="1">
    <location>
        <begin position="369"/>
        <end position="393"/>
    </location>
</feature>
<keyword evidence="2" id="KW-0812">Transmembrane</keyword>
<accession>A0AAV0X072</accession>
<keyword evidence="4" id="KW-1185">Reference proteome</keyword>
<dbReference type="EMBL" id="CARXXK010000003">
    <property type="protein sequence ID" value="CAI6361680.1"/>
    <property type="molecule type" value="Genomic_DNA"/>
</dbReference>
<feature type="compositionally biased region" description="Basic residues" evidence="1">
    <location>
        <begin position="430"/>
        <end position="440"/>
    </location>
</feature>
<protein>
    <submittedName>
        <fullName evidence="3">Uncharacterized protein</fullName>
    </submittedName>
</protein>
<proteinExistence type="predicted"/>
<evidence type="ECO:0000256" key="1">
    <source>
        <dbReference type="SAM" id="MobiDB-lite"/>
    </source>
</evidence>
<feature type="region of interest" description="Disordered" evidence="1">
    <location>
        <begin position="369"/>
        <end position="451"/>
    </location>
</feature>
<feature type="transmembrane region" description="Helical" evidence="2">
    <location>
        <begin position="6"/>
        <end position="25"/>
    </location>
</feature>